<evidence type="ECO:0000313" key="1">
    <source>
        <dbReference type="EMBL" id="QJA51117.1"/>
    </source>
</evidence>
<accession>A0A6H1ZUX3</accession>
<name>A0A6H1ZUX3_9ZZZZ</name>
<organism evidence="1">
    <name type="scientific">viral metagenome</name>
    <dbReference type="NCBI Taxonomy" id="1070528"/>
    <lineage>
        <taxon>unclassified sequences</taxon>
        <taxon>metagenomes</taxon>
        <taxon>organismal metagenomes</taxon>
    </lineage>
</organism>
<dbReference type="EMBL" id="MT144238">
    <property type="protein sequence ID" value="QJA51117.1"/>
    <property type="molecule type" value="Genomic_DNA"/>
</dbReference>
<proteinExistence type="predicted"/>
<dbReference type="AlphaFoldDB" id="A0A6H1ZUX3"/>
<protein>
    <submittedName>
        <fullName evidence="1">Uncharacterized protein</fullName>
    </submittedName>
</protein>
<reference evidence="1" key="1">
    <citation type="submission" date="2020-03" db="EMBL/GenBank/DDBJ databases">
        <title>The deep terrestrial virosphere.</title>
        <authorList>
            <person name="Holmfeldt K."/>
            <person name="Nilsson E."/>
            <person name="Simone D."/>
            <person name="Lopez-Fernandez M."/>
            <person name="Wu X."/>
            <person name="de Brujin I."/>
            <person name="Lundin D."/>
            <person name="Andersson A."/>
            <person name="Bertilsson S."/>
            <person name="Dopson M."/>
        </authorList>
    </citation>
    <scope>NUCLEOTIDE SEQUENCE</scope>
    <source>
        <strain evidence="1">TM448A01987</strain>
    </source>
</reference>
<gene>
    <name evidence="1" type="ORF">TM448A01987_0005</name>
</gene>
<sequence>MANLPVEAANGSESKAVALTAQGALENIKKNYPTLSTEVSVLEALVRKDILSLGTDEVFSLRDGDGEIRAFKQALVLSQKAGTLIQPVPGGDFCISAQGYEVWQEAAGACVIFPSEVLVDGKWQANPAVIRDQKTNRILMIYARAVAFRFSSKGIPMVSDWTTIYDTPSYRMIDLLGKAKQFPQAFKLLPTEIVPEKDKGTWAKYPFDEATNLWMNTSHDEALKWLAQIINREKKCLDFAQTFAKRNSLKHLSGLQKAPGVQWTIPVICWRPISGNIIKWDATQYAQLQAKVGKMISGDRKEFGQVEIQAGAERVSDDITSAVLEATTDPEDQVIDIPVDVKTEVLPEPKASATRQKKETGKTPGVKVHPAIANLEVAQEQFPEEYLAVCQALGIEPDADIRVPEALKIMAGINAIVDKANA</sequence>